<keyword evidence="4" id="KW-1185">Reference proteome</keyword>
<proteinExistence type="predicted"/>
<dbReference type="OrthoDB" id="1108604at2759"/>
<dbReference type="AlphaFoldDB" id="A0A565B6U5"/>
<evidence type="ECO:0000313" key="4">
    <source>
        <dbReference type="Proteomes" id="UP000489600"/>
    </source>
</evidence>
<evidence type="ECO:0000256" key="2">
    <source>
        <dbReference type="SAM" id="MobiDB-lite"/>
    </source>
</evidence>
<dbReference type="EMBL" id="CABITT030000003">
    <property type="protein sequence ID" value="VVA96579.1"/>
    <property type="molecule type" value="Genomic_DNA"/>
</dbReference>
<name>A0A565B6U5_9BRAS</name>
<protein>
    <submittedName>
        <fullName evidence="3">Uncharacterized protein</fullName>
    </submittedName>
</protein>
<reference evidence="3" key="1">
    <citation type="submission" date="2019-07" db="EMBL/GenBank/DDBJ databases">
        <authorList>
            <person name="Dittberner H."/>
        </authorList>
    </citation>
    <scope>NUCLEOTIDE SEQUENCE [LARGE SCALE GENOMIC DNA]</scope>
</reference>
<sequence length="356" mass="39160">MRSSVGLLLERGSSSQIGALNAPAPSAPHATQAPHAAQGPPAAQAPPAGEEIALQQCYSRVLHPSRQNGAKWFDHDTPISTCVRKVIEGSFKGPWYSWSKVPLFYKEAWYSTFKTRYEWDPAIEHLVKTNFDKLAASRLRGMVSLAKSRGRTPEAIQKSGKARASRMSDRYGLGVYRHRAGSRSYLKVQDGLVANNEDASYIAVMKKTHQKPDSTYVDERARIIAEKYEELVQEYLSQLESSNSNGELLTIDALTLEEKNEIYVKIAGISKQGRVFGIGSIQSGAMSLGTSPDSSQAVEDAGTLTRRVEELESELKTSLDENVLFRKRFETMEQLVQSLSGQNINSSSGTSASTPP</sequence>
<accession>A0A565B6U5</accession>
<gene>
    <name evidence="3" type="ORF">ANE_LOCUS7024</name>
</gene>
<evidence type="ECO:0000313" key="3">
    <source>
        <dbReference type="EMBL" id="VVA96579.1"/>
    </source>
</evidence>
<dbReference type="Pfam" id="PF03004">
    <property type="entry name" value="Transposase_24"/>
    <property type="match status" value="1"/>
</dbReference>
<keyword evidence="1" id="KW-0175">Coiled coil</keyword>
<evidence type="ECO:0000256" key="1">
    <source>
        <dbReference type="SAM" id="Coils"/>
    </source>
</evidence>
<feature type="coiled-coil region" evidence="1">
    <location>
        <begin position="294"/>
        <end position="328"/>
    </location>
</feature>
<dbReference type="InterPro" id="IPR004252">
    <property type="entry name" value="Probable_transposase_24"/>
</dbReference>
<dbReference type="Proteomes" id="UP000489600">
    <property type="component" value="Unassembled WGS sequence"/>
</dbReference>
<feature type="compositionally biased region" description="Low complexity" evidence="2">
    <location>
        <begin position="22"/>
        <end position="48"/>
    </location>
</feature>
<organism evidence="3 4">
    <name type="scientific">Arabis nemorensis</name>
    <dbReference type="NCBI Taxonomy" id="586526"/>
    <lineage>
        <taxon>Eukaryota</taxon>
        <taxon>Viridiplantae</taxon>
        <taxon>Streptophyta</taxon>
        <taxon>Embryophyta</taxon>
        <taxon>Tracheophyta</taxon>
        <taxon>Spermatophyta</taxon>
        <taxon>Magnoliopsida</taxon>
        <taxon>eudicotyledons</taxon>
        <taxon>Gunneridae</taxon>
        <taxon>Pentapetalae</taxon>
        <taxon>rosids</taxon>
        <taxon>malvids</taxon>
        <taxon>Brassicales</taxon>
        <taxon>Brassicaceae</taxon>
        <taxon>Arabideae</taxon>
        <taxon>Arabis</taxon>
    </lineage>
</organism>
<feature type="region of interest" description="Disordered" evidence="2">
    <location>
        <begin position="17"/>
        <end position="48"/>
    </location>
</feature>
<comment type="caution">
    <text evidence="3">The sequence shown here is derived from an EMBL/GenBank/DDBJ whole genome shotgun (WGS) entry which is preliminary data.</text>
</comment>